<evidence type="ECO:0000256" key="6">
    <source>
        <dbReference type="ARBA" id="ARBA00022777"/>
    </source>
</evidence>
<evidence type="ECO:0000256" key="2">
    <source>
        <dbReference type="ARBA" id="ARBA00004370"/>
    </source>
</evidence>
<dbReference type="SUPFAM" id="SSF47384">
    <property type="entry name" value="Homodimeric domain of signal transducing histidine kinase"/>
    <property type="match status" value="1"/>
</dbReference>
<dbReference type="InterPro" id="IPR036890">
    <property type="entry name" value="HATPase_C_sf"/>
</dbReference>
<comment type="catalytic activity">
    <reaction evidence="1">
        <text>ATP + protein L-histidine = ADP + protein N-phospho-L-histidine.</text>
        <dbReference type="EC" id="2.7.13.3"/>
    </reaction>
</comment>
<dbReference type="SMART" id="SM00387">
    <property type="entry name" value="HATPase_c"/>
    <property type="match status" value="1"/>
</dbReference>
<evidence type="ECO:0000256" key="5">
    <source>
        <dbReference type="ARBA" id="ARBA00022679"/>
    </source>
</evidence>
<dbReference type="InterPro" id="IPR003661">
    <property type="entry name" value="HisK_dim/P_dom"/>
</dbReference>
<comment type="caution">
    <text evidence="10">The sequence shown here is derived from an EMBL/GenBank/DDBJ whole genome shotgun (WGS) entry which is preliminary data.</text>
</comment>
<dbReference type="Pfam" id="PF02518">
    <property type="entry name" value="HATPase_c"/>
    <property type="match status" value="1"/>
</dbReference>
<dbReference type="Gene3D" id="1.10.287.130">
    <property type="match status" value="1"/>
</dbReference>
<name>A0A921I2I0_9FIRM</name>
<dbReference type="InterPro" id="IPR050351">
    <property type="entry name" value="BphY/WalK/GraS-like"/>
</dbReference>
<protein>
    <recommendedName>
        <fullName evidence="3">histidine kinase</fullName>
        <ecNumber evidence="3">2.7.13.3</ecNumber>
    </recommendedName>
</protein>
<evidence type="ECO:0000256" key="4">
    <source>
        <dbReference type="ARBA" id="ARBA00022553"/>
    </source>
</evidence>
<keyword evidence="4" id="KW-0597">Phosphoprotein</keyword>
<keyword evidence="8" id="KW-0812">Transmembrane</keyword>
<dbReference type="PANTHER" id="PTHR45453">
    <property type="entry name" value="PHOSPHATE REGULON SENSOR PROTEIN PHOR"/>
    <property type="match status" value="1"/>
</dbReference>
<dbReference type="Gene3D" id="3.30.565.10">
    <property type="entry name" value="Histidine kinase-like ATPase, C-terminal domain"/>
    <property type="match status" value="1"/>
</dbReference>
<evidence type="ECO:0000313" key="10">
    <source>
        <dbReference type="EMBL" id="HJF94102.1"/>
    </source>
</evidence>
<dbReference type="Pfam" id="PF00512">
    <property type="entry name" value="HisKA"/>
    <property type="match status" value="1"/>
</dbReference>
<dbReference type="Proteomes" id="UP000769156">
    <property type="component" value="Unassembled WGS sequence"/>
</dbReference>
<feature type="transmembrane region" description="Helical" evidence="8">
    <location>
        <begin position="155"/>
        <end position="177"/>
    </location>
</feature>
<accession>A0A921I2I0</accession>
<dbReference type="CDD" id="cd00075">
    <property type="entry name" value="HATPase"/>
    <property type="match status" value="1"/>
</dbReference>
<organism evidence="10 11">
    <name type="scientific">Lachnoclostridium phocaeense</name>
    <dbReference type="NCBI Taxonomy" id="1871021"/>
    <lineage>
        <taxon>Bacteria</taxon>
        <taxon>Bacillati</taxon>
        <taxon>Bacillota</taxon>
        <taxon>Clostridia</taxon>
        <taxon>Lachnospirales</taxon>
        <taxon>Lachnospiraceae</taxon>
    </lineage>
</organism>
<evidence type="ECO:0000256" key="8">
    <source>
        <dbReference type="SAM" id="Phobius"/>
    </source>
</evidence>
<dbReference type="InterPro" id="IPR005467">
    <property type="entry name" value="His_kinase_dom"/>
</dbReference>
<evidence type="ECO:0000313" key="11">
    <source>
        <dbReference type="Proteomes" id="UP000769156"/>
    </source>
</evidence>
<sequence length="466" mass="51204">MKNALKLLRRLVVGMFLVCLLLPVLDLIILFSFTVKYAGNGSPYTMAEEVAAGLSETEGGYALAPHVQESLKKAGAWAMLIQSGTGQVVWHTEDLPAEIPLSYSASDIASLTRGYVQDYPTFPASRGGDVVVAGYPKESFWKHMYPSWDRGLIEILPPLAAVIILADIVVVVLIYLVTDMKLLKSVGPIVDGIEKLSKGRTAYIRKKGLLSEIAQSVNKTSEILQAKNRDLRKKETARANWIAGVSHDIRTPLSMVMGYAAQLADSPHLSGEERKKAQVICSQSQRMKNLINDLNLASKLEYNMQPVDRESVSLVSLMRKTVVDFLNMDAEGKYPMEWLTREDVPACFVYADAALLSRAAGNLIQNSMNHNPEGCTIYVTVEQQEKTCSVTIEDDGAGVTEEKLEELDNAPHYMMCDENVTGQRHGLGLLIVRQIAQVHGGRMDIGHSAKSGFAVRVELPLAAERG</sequence>
<comment type="subcellular location">
    <subcellularLocation>
        <location evidence="2">Membrane</location>
    </subcellularLocation>
</comment>
<dbReference type="AlphaFoldDB" id="A0A921I2I0"/>
<evidence type="ECO:0000256" key="3">
    <source>
        <dbReference type="ARBA" id="ARBA00012438"/>
    </source>
</evidence>
<reference evidence="10" key="1">
    <citation type="journal article" date="2021" name="PeerJ">
        <title>Extensive microbial diversity within the chicken gut microbiome revealed by metagenomics and culture.</title>
        <authorList>
            <person name="Gilroy R."/>
            <person name="Ravi A."/>
            <person name="Getino M."/>
            <person name="Pursley I."/>
            <person name="Horton D.L."/>
            <person name="Alikhan N.F."/>
            <person name="Baker D."/>
            <person name="Gharbi K."/>
            <person name="Hall N."/>
            <person name="Watson M."/>
            <person name="Adriaenssens E.M."/>
            <person name="Foster-Nyarko E."/>
            <person name="Jarju S."/>
            <person name="Secka A."/>
            <person name="Antonio M."/>
            <person name="Oren A."/>
            <person name="Chaudhuri R.R."/>
            <person name="La Ragione R."/>
            <person name="Hildebrand F."/>
            <person name="Pallen M.J."/>
        </authorList>
    </citation>
    <scope>NUCLEOTIDE SEQUENCE</scope>
    <source>
        <strain evidence="10">ChiSjej5B23-16112</strain>
    </source>
</reference>
<dbReference type="PANTHER" id="PTHR45453:SF1">
    <property type="entry name" value="PHOSPHATE REGULON SENSOR PROTEIN PHOR"/>
    <property type="match status" value="1"/>
</dbReference>
<feature type="domain" description="Histidine kinase" evidence="9">
    <location>
        <begin position="244"/>
        <end position="463"/>
    </location>
</feature>
<dbReference type="PROSITE" id="PS50109">
    <property type="entry name" value="HIS_KIN"/>
    <property type="match status" value="1"/>
</dbReference>
<keyword evidence="5" id="KW-0808">Transferase</keyword>
<evidence type="ECO:0000259" key="9">
    <source>
        <dbReference type="PROSITE" id="PS50109"/>
    </source>
</evidence>
<dbReference type="GO" id="GO:0000155">
    <property type="term" value="F:phosphorelay sensor kinase activity"/>
    <property type="evidence" value="ECO:0007669"/>
    <property type="project" value="InterPro"/>
</dbReference>
<dbReference type="InterPro" id="IPR036097">
    <property type="entry name" value="HisK_dim/P_sf"/>
</dbReference>
<dbReference type="EMBL" id="DYVY01000075">
    <property type="protein sequence ID" value="HJF94102.1"/>
    <property type="molecule type" value="Genomic_DNA"/>
</dbReference>
<reference evidence="10" key="2">
    <citation type="submission" date="2021-09" db="EMBL/GenBank/DDBJ databases">
        <authorList>
            <person name="Gilroy R."/>
        </authorList>
    </citation>
    <scope>NUCLEOTIDE SEQUENCE</scope>
    <source>
        <strain evidence="10">ChiSjej5B23-16112</strain>
    </source>
</reference>
<gene>
    <name evidence="10" type="ORF">K8V82_04855</name>
</gene>
<dbReference type="GO" id="GO:0004721">
    <property type="term" value="F:phosphoprotein phosphatase activity"/>
    <property type="evidence" value="ECO:0007669"/>
    <property type="project" value="TreeGrafter"/>
</dbReference>
<feature type="transmembrane region" description="Helical" evidence="8">
    <location>
        <begin position="12"/>
        <end position="33"/>
    </location>
</feature>
<keyword evidence="7" id="KW-0902">Two-component regulatory system</keyword>
<dbReference type="SUPFAM" id="SSF55874">
    <property type="entry name" value="ATPase domain of HSP90 chaperone/DNA topoisomerase II/histidine kinase"/>
    <property type="match status" value="1"/>
</dbReference>
<dbReference type="GO" id="GO:0016036">
    <property type="term" value="P:cellular response to phosphate starvation"/>
    <property type="evidence" value="ECO:0007669"/>
    <property type="project" value="TreeGrafter"/>
</dbReference>
<keyword evidence="8" id="KW-0472">Membrane</keyword>
<evidence type="ECO:0000256" key="1">
    <source>
        <dbReference type="ARBA" id="ARBA00000085"/>
    </source>
</evidence>
<keyword evidence="6 10" id="KW-0418">Kinase</keyword>
<proteinExistence type="predicted"/>
<dbReference type="EC" id="2.7.13.3" evidence="3"/>
<dbReference type="GO" id="GO:0005886">
    <property type="term" value="C:plasma membrane"/>
    <property type="evidence" value="ECO:0007669"/>
    <property type="project" value="TreeGrafter"/>
</dbReference>
<dbReference type="SMART" id="SM00388">
    <property type="entry name" value="HisKA"/>
    <property type="match status" value="1"/>
</dbReference>
<dbReference type="InterPro" id="IPR003594">
    <property type="entry name" value="HATPase_dom"/>
</dbReference>
<dbReference type="CDD" id="cd00082">
    <property type="entry name" value="HisKA"/>
    <property type="match status" value="1"/>
</dbReference>
<evidence type="ECO:0000256" key="7">
    <source>
        <dbReference type="ARBA" id="ARBA00023012"/>
    </source>
</evidence>
<keyword evidence="8" id="KW-1133">Transmembrane helix</keyword>